<dbReference type="InterPro" id="IPR001117">
    <property type="entry name" value="Cu-oxidase_2nd"/>
</dbReference>
<dbReference type="InterPro" id="IPR011706">
    <property type="entry name" value="Cu-oxidase_C"/>
</dbReference>
<dbReference type="InterPro" id="IPR008972">
    <property type="entry name" value="Cupredoxin"/>
</dbReference>
<evidence type="ECO:0000259" key="3">
    <source>
        <dbReference type="Pfam" id="PF00394"/>
    </source>
</evidence>
<evidence type="ECO:0000256" key="1">
    <source>
        <dbReference type="ARBA" id="ARBA00010609"/>
    </source>
</evidence>
<dbReference type="Gene3D" id="2.60.40.420">
    <property type="entry name" value="Cupredoxins - blue copper proteins"/>
    <property type="match status" value="3"/>
</dbReference>
<dbReference type="Pfam" id="PF07732">
    <property type="entry name" value="Cu-oxidase_3"/>
    <property type="match status" value="1"/>
</dbReference>
<dbReference type="PANTHER" id="PTHR11709">
    <property type="entry name" value="MULTI-COPPER OXIDASE"/>
    <property type="match status" value="1"/>
</dbReference>
<dbReference type="EMBL" id="QJNS01000716">
    <property type="protein sequence ID" value="RYO74767.1"/>
    <property type="molecule type" value="Genomic_DNA"/>
</dbReference>
<gene>
    <name evidence="6" type="ORF">DL762_010289</name>
</gene>
<reference evidence="6 7" key="1">
    <citation type="submission" date="2018-06" db="EMBL/GenBank/DDBJ databases">
        <title>Complete Genomes of Monosporascus.</title>
        <authorList>
            <person name="Robinson A.J."/>
            <person name="Natvig D.O."/>
        </authorList>
    </citation>
    <scope>NUCLEOTIDE SEQUENCE [LARGE SCALE GENOMIC DNA]</scope>
    <source>
        <strain evidence="6 7">CBS 609.92</strain>
    </source>
</reference>
<evidence type="ECO:0000256" key="2">
    <source>
        <dbReference type="ARBA" id="ARBA00023008"/>
    </source>
</evidence>
<organism evidence="6 7">
    <name type="scientific">Monosporascus cannonballus</name>
    <dbReference type="NCBI Taxonomy" id="155416"/>
    <lineage>
        <taxon>Eukaryota</taxon>
        <taxon>Fungi</taxon>
        <taxon>Dikarya</taxon>
        <taxon>Ascomycota</taxon>
        <taxon>Pezizomycotina</taxon>
        <taxon>Sordariomycetes</taxon>
        <taxon>Xylariomycetidae</taxon>
        <taxon>Xylariales</taxon>
        <taxon>Xylariales incertae sedis</taxon>
        <taxon>Monosporascus</taxon>
    </lineage>
</organism>
<evidence type="ECO:0000313" key="6">
    <source>
        <dbReference type="EMBL" id="RYO74767.1"/>
    </source>
</evidence>
<protein>
    <recommendedName>
        <fullName evidence="8">Laccase</fullName>
    </recommendedName>
</protein>
<evidence type="ECO:0000259" key="5">
    <source>
        <dbReference type="Pfam" id="PF07732"/>
    </source>
</evidence>
<accession>A0ABY0GRN2</accession>
<dbReference type="PANTHER" id="PTHR11709:SF145">
    <property type="entry name" value="LCC1"/>
    <property type="match status" value="1"/>
</dbReference>
<proteinExistence type="inferred from homology"/>
<comment type="caution">
    <text evidence="6">The sequence shown here is derived from an EMBL/GenBank/DDBJ whole genome shotgun (WGS) entry which is preliminary data.</text>
</comment>
<name>A0ABY0GRN2_9PEZI</name>
<dbReference type="Proteomes" id="UP000294003">
    <property type="component" value="Unassembled WGS sequence"/>
</dbReference>
<comment type="similarity">
    <text evidence="1">Belongs to the multicopper oxidase family.</text>
</comment>
<dbReference type="Pfam" id="PF07731">
    <property type="entry name" value="Cu-oxidase_2"/>
    <property type="match status" value="1"/>
</dbReference>
<evidence type="ECO:0008006" key="8">
    <source>
        <dbReference type="Google" id="ProtNLM"/>
    </source>
</evidence>
<dbReference type="SUPFAM" id="SSF49503">
    <property type="entry name" value="Cupredoxins"/>
    <property type="match status" value="3"/>
</dbReference>
<keyword evidence="7" id="KW-1185">Reference proteome</keyword>
<sequence length="570" mass="64165">MTYEGNAINQGYPNNSVTRYYDFDVARARLSPDGVEKEMIVINGQFPGPLIEANWGDWISVTVTNSIRDPEEGTAIHWHAFLQQETPWYDGVPSVQQCPIAPGSSFTYTFRADHVGTSFYHSHYSAQIAGGASGPIVIYGPQHQEFDYDMGPVLVSDWFHEEYHSIIEGVMGTDPSRFVPATSNNLINGKMNFDCTTALNGTPCVSNAGISKFVFHENSTHLLRIINGGSAGTEYFSIDEHNMTVVAMDFIPIEPYETNVIALGVGQRTEVIVRGKSGADAERAYFMRGNLLRNCTGSDTMPMALAAIYYSEEDAENEIVPDSETQEFDVGRFACGNEPLELTKPIEPMAVTALEPETTVRIELRRELNATGNQEWLMNGQTFRGNFNHPILRLASQGNVSYPYDPQWNVYNMGSNHTVRVIWENNKDPEDNIAHPMHLHGHDFQVLSAGPGEWDGTIVNPENPLRRDTHILPPGGHLVTQFQADNPGIWPYHCHIAWHVSSGFYVNIMERPDDLLHRPEIPQVVDQTCRDWDEWSRHSIVNQIDSGVKAKSKSRIRMMRHEQAGEQYHW</sequence>
<dbReference type="CDD" id="cd13901">
    <property type="entry name" value="CuRO_3_MaLCC_like"/>
    <property type="match status" value="1"/>
</dbReference>
<keyword evidence="2" id="KW-0186">Copper</keyword>
<dbReference type="Pfam" id="PF00394">
    <property type="entry name" value="Cu-oxidase"/>
    <property type="match status" value="1"/>
</dbReference>
<feature type="domain" description="Plastocyanin-like" evidence="5">
    <location>
        <begin position="25"/>
        <end position="142"/>
    </location>
</feature>
<evidence type="ECO:0000259" key="4">
    <source>
        <dbReference type="Pfam" id="PF07731"/>
    </source>
</evidence>
<evidence type="ECO:0000313" key="7">
    <source>
        <dbReference type="Proteomes" id="UP000294003"/>
    </source>
</evidence>
<dbReference type="InterPro" id="IPR045087">
    <property type="entry name" value="Cu-oxidase_fam"/>
</dbReference>
<dbReference type="InterPro" id="IPR011707">
    <property type="entry name" value="Cu-oxidase-like_N"/>
</dbReference>
<feature type="domain" description="Plastocyanin-like" evidence="3">
    <location>
        <begin position="152"/>
        <end position="312"/>
    </location>
</feature>
<dbReference type="CDD" id="cd13854">
    <property type="entry name" value="CuRO_1_MaLCC_like"/>
    <property type="match status" value="1"/>
</dbReference>
<feature type="domain" description="Plastocyanin-like" evidence="4">
    <location>
        <begin position="393"/>
        <end position="513"/>
    </location>
</feature>